<feature type="region of interest" description="Disordered" evidence="5">
    <location>
        <begin position="74"/>
        <end position="135"/>
    </location>
</feature>
<name>A0A179GLW3_PURLI</name>
<evidence type="ECO:0000313" key="8">
    <source>
        <dbReference type="Proteomes" id="UP000078240"/>
    </source>
</evidence>
<dbReference type="InterPro" id="IPR029063">
    <property type="entry name" value="SAM-dependent_MTases_sf"/>
</dbReference>
<comment type="subcellular location">
    <subcellularLocation>
        <location evidence="1">Membrane</location>
        <topology evidence="1">Multi-pass membrane protein</topology>
    </subcellularLocation>
</comment>
<dbReference type="AlphaFoldDB" id="A0A179GLW3"/>
<dbReference type="PANTHER" id="PTHR10231">
    <property type="entry name" value="NUCLEOTIDE-SUGAR TRANSMEMBRANE TRANSPORTER"/>
    <property type="match status" value="1"/>
</dbReference>
<feature type="transmembrane region" description="Helical" evidence="6">
    <location>
        <begin position="282"/>
        <end position="303"/>
    </location>
</feature>
<organism evidence="7 8">
    <name type="scientific">Purpureocillium lilacinum</name>
    <name type="common">Paecilomyces lilacinus</name>
    <dbReference type="NCBI Taxonomy" id="33203"/>
    <lineage>
        <taxon>Eukaryota</taxon>
        <taxon>Fungi</taxon>
        <taxon>Dikarya</taxon>
        <taxon>Ascomycota</taxon>
        <taxon>Pezizomycotina</taxon>
        <taxon>Sordariomycetes</taxon>
        <taxon>Hypocreomycetidae</taxon>
        <taxon>Hypocreales</taxon>
        <taxon>Ophiocordycipitaceae</taxon>
        <taxon>Purpureocillium</taxon>
    </lineage>
</organism>
<dbReference type="EMBL" id="LSBH01000005">
    <property type="protein sequence ID" value="OAQ78877.1"/>
    <property type="molecule type" value="Genomic_DNA"/>
</dbReference>
<sequence>MPTRLWSLIWVHGIPIQGVAATAGLIAIQVGIGIVMKAAQVSGSYSFSPSASIVISEFLKLLLSTFFFWRESEQRSDSWPPPSSVSLEGGAGPQYSRLDGDDRAPAPENAIDDSSQAILATDQGDPSDTVPAKDQREIVPSSKSRLSFFLHEFSGDLAQQKTEGIIILALCYTLINNSIFLSYKIADPGTIQLSKSGGTVVTAIIMVVCLGTTISHAQWTAIAIQLCGLILTQYKGDSKTLIMYPVGVYLILVLQLALSASAGVYNQYLVKLNDCSLHVNNMILYAAGASINLVCHLVLRCVNANEPGFFHGYDSVGAIMVVLSNVFIGLAITIVYKYADALIKCFASAVSTGILLYLSPILFGTVLGDLVIIGAGLTFFASWLYISRPAPQKKNQTTDRGPQSNNRIFAAISGIFEKYTGACLGMLTFSAVILVVFLAIPEQTMPGLLSGTTARAADVITSPFQNTFAMVRWNTRLPERIPLIKKYKPFFRAVHVSMPELDKERPAKFHDWETDQAPNTFTIYSAVARSMKMILSTQPLIDGLLYFHFDAWIDPLAWGDLDRNNIWFLNSSDPVYGCMNNTKTRKWWGLDKQFHLPALNATRIVDELDAGYEVQEGYWCIGWSDIYYIPRRFFVDYILLADIFYEYEVFHEVAIPTMVRIINDTYSHSDAEPAVHDIRDCWGSCCSTKPSIENVTMKRCGHKLDYLSEPLRTAFFDKLDGQAQMLAVADAERPAPLQVDTEAYDDDGGNGDGDSAYGSDGGSAYTGSVTSSIYDYQYENGRRYHAYREGQYVLPNDDQEQERLDLQHHIWRLLLGGRLYTAALPDPSTKPNLRILDLGTGTGIWAIDIADEFPSAEVAGVDLSPIQPEWVPNNCRFHVDDYEDEWTYRDEEKFDYIHGRALSGTSSDWDRFYKQALQHLKPGGVMEMQEYDAWIFSDDDSCDRAPWTMEWVNKLDAASKMYGKQINVAQHHKQWMKDAGFEDVREVVHRIPIGPWAKDPALKELGRFELIHMQMSVDSHTPALFTRVLNYSADQAMVLMEGVKREFRSRDLRLITSYRFITGRKASTAA</sequence>
<evidence type="ECO:0000256" key="1">
    <source>
        <dbReference type="ARBA" id="ARBA00004141"/>
    </source>
</evidence>
<reference evidence="7 8" key="1">
    <citation type="submission" date="2016-01" db="EMBL/GenBank/DDBJ databases">
        <title>Biosynthesis of antibiotic leucinostatins and their inhibition on Phytophthora in bio-control Purpureocillium lilacinum.</title>
        <authorList>
            <person name="Wang G."/>
            <person name="Liu Z."/>
            <person name="Lin R."/>
            <person name="Li E."/>
            <person name="Mao Z."/>
            <person name="Ling J."/>
            <person name="Yin W."/>
            <person name="Xie B."/>
        </authorList>
    </citation>
    <scope>NUCLEOTIDE SEQUENCE [LARGE SCALE GENOMIC DNA]</scope>
    <source>
        <strain evidence="7">PLBJ-1</strain>
    </source>
</reference>
<evidence type="ECO:0000256" key="4">
    <source>
        <dbReference type="ARBA" id="ARBA00023136"/>
    </source>
</evidence>
<proteinExistence type="predicted"/>
<dbReference type="SUPFAM" id="SSF53335">
    <property type="entry name" value="S-adenosyl-L-methionine-dependent methyltransferases"/>
    <property type="match status" value="1"/>
</dbReference>
<dbReference type="CDD" id="cd02440">
    <property type="entry name" value="AdoMet_MTases"/>
    <property type="match status" value="1"/>
</dbReference>
<feature type="transmembrane region" description="Helical" evidence="6">
    <location>
        <begin position="7"/>
        <end position="35"/>
    </location>
</feature>
<feature type="transmembrane region" description="Helical" evidence="6">
    <location>
        <begin position="203"/>
        <end position="229"/>
    </location>
</feature>
<evidence type="ECO:0000256" key="3">
    <source>
        <dbReference type="ARBA" id="ARBA00022989"/>
    </source>
</evidence>
<evidence type="ECO:0000256" key="6">
    <source>
        <dbReference type="SAM" id="Phobius"/>
    </source>
</evidence>
<keyword evidence="2 6" id="KW-0812">Transmembrane</keyword>
<evidence type="ECO:0000313" key="7">
    <source>
        <dbReference type="EMBL" id="OAQ78877.1"/>
    </source>
</evidence>
<dbReference type="SUPFAM" id="SSF103481">
    <property type="entry name" value="Multidrug resistance efflux transporter EmrE"/>
    <property type="match status" value="1"/>
</dbReference>
<keyword evidence="3 6" id="KW-1133">Transmembrane helix</keyword>
<keyword evidence="4 6" id="KW-0472">Membrane</keyword>
<dbReference type="Pfam" id="PF13489">
    <property type="entry name" value="Methyltransf_23"/>
    <property type="match status" value="1"/>
</dbReference>
<dbReference type="InterPro" id="IPR007271">
    <property type="entry name" value="Nuc_sug_transpt"/>
</dbReference>
<feature type="transmembrane region" description="Helical" evidence="6">
    <location>
        <begin position="419"/>
        <end position="440"/>
    </location>
</feature>
<gene>
    <name evidence="7" type="ORF">VFPBJ_06998</name>
</gene>
<evidence type="ECO:0000256" key="5">
    <source>
        <dbReference type="SAM" id="MobiDB-lite"/>
    </source>
</evidence>
<dbReference type="Gene3D" id="3.40.50.150">
    <property type="entry name" value="Vaccinia Virus protein VP39"/>
    <property type="match status" value="1"/>
</dbReference>
<feature type="transmembrane region" description="Helical" evidence="6">
    <location>
        <begin position="241"/>
        <end position="262"/>
    </location>
</feature>
<dbReference type="Pfam" id="PF04142">
    <property type="entry name" value="Nuc_sug_transp"/>
    <property type="match status" value="1"/>
</dbReference>
<feature type="transmembrane region" description="Helical" evidence="6">
    <location>
        <begin position="356"/>
        <end position="386"/>
    </location>
</feature>
<protein>
    <submittedName>
        <fullName evidence="7">Cmp-sialic acid transporter</fullName>
    </submittedName>
</protein>
<evidence type="ECO:0000256" key="2">
    <source>
        <dbReference type="ARBA" id="ARBA00022692"/>
    </source>
</evidence>
<dbReference type="GO" id="GO:0000139">
    <property type="term" value="C:Golgi membrane"/>
    <property type="evidence" value="ECO:0007669"/>
    <property type="project" value="InterPro"/>
</dbReference>
<dbReference type="GO" id="GO:0015165">
    <property type="term" value="F:pyrimidine nucleotide-sugar transmembrane transporter activity"/>
    <property type="evidence" value="ECO:0007669"/>
    <property type="project" value="InterPro"/>
</dbReference>
<feature type="transmembrane region" description="Helical" evidence="6">
    <location>
        <begin position="315"/>
        <end position="336"/>
    </location>
</feature>
<accession>A0A179GLW3</accession>
<dbReference type="InterPro" id="IPR037185">
    <property type="entry name" value="EmrE-like"/>
</dbReference>
<dbReference type="Proteomes" id="UP000078240">
    <property type="component" value="Unassembled WGS sequence"/>
</dbReference>
<feature type="compositionally biased region" description="Low complexity" evidence="5">
    <location>
        <begin position="753"/>
        <end position="762"/>
    </location>
</feature>
<comment type="caution">
    <text evidence="7">The sequence shown here is derived from an EMBL/GenBank/DDBJ whole genome shotgun (WGS) entry which is preliminary data.</text>
</comment>
<feature type="region of interest" description="Disordered" evidence="5">
    <location>
        <begin position="740"/>
        <end position="762"/>
    </location>
</feature>